<gene>
    <name evidence="2" type="ORF">QTO34_018183</name>
</gene>
<protein>
    <submittedName>
        <fullName evidence="2">Uncharacterized protein</fullName>
    </submittedName>
</protein>
<evidence type="ECO:0000313" key="2">
    <source>
        <dbReference type="EMBL" id="KAK1339629.1"/>
    </source>
</evidence>
<proteinExistence type="predicted"/>
<comment type="caution">
    <text evidence="2">The sequence shown here is derived from an EMBL/GenBank/DDBJ whole genome shotgun (WGS) entry which is preliminary data.</text>
</comment>
<dbReference type="AlphaFoldDB" id="A0AA40LQ57"/>
<dbReference type="EMBL" id="JAULJE010000008">
    <property type="protein sequence ID" value="KAK1339629.1"/>
    <property type="molecule type" value="Genomic_DNA"/>
</dbReference>
<keyword evidence="3" id="KW-1185">Reference proteome</keyword>
<accession>A0AA40LQ57</accession>
<reference evidence="2" key="1">
    <citation type="submission" date="2023-06" db="EMBL/GenBank/DDBJ databases">
        <title>Reference genome for the Northern bat (Eptesicus nilssonii), a most northern bat species.</title>
        <authorList>
            <person name="Laine V.N."/>
            <person name="Pulliainen A.T."/>
            <person name="Lilley T.M."/>
        </authorList>
    </citation>
    <scope>NUCLEOTIDE SEQUENCE</scope>
    <source>
        <strain evidence="2">BLF_Eptnil</strain>
        <tissue evidence="2">Kidney</tissue>
    </source>
</reference>
<sequence>MRPWVRVKLNPGSGRGRVPLDPVSSCELLQVAQDQTREGRTCIATIRPPSRTEISLLTSEQRRPDPLRNAVPVPVPRSRDSP</sequence>
<name>A0AA40LQ57_CNENI</name>
<evidence type="ECO:0000313" key="3">
    <source>
        <dbReference type="Proteomes" id="UP001177744"/>
    </source>
</evidence>
<evidence type="ECO:0000256" key="1">
    <source>
        <dbReference type="SAM" id="MobiDB-lite"/>
    </source>
</evidence>
<organism evidence="2 3">
    <name type="scientific">Cnephaeus nilssonii</name>
    <name type="common">Northern bat</name>
    <name type="synonym">Eptesicus nilssonii</name>
    <dbReference type="NCBI Taxonomy" id="3371016"/>
    <lineage>
        <taxon>Eukaryota</taxon>
        <taxon>Metazoa</taxon>
        <taxon>Chordata</taxon>
        <taxon>Craniata</taxon>
        <taxon>Vertebrata</taxon>
        <taxon>Euteleostomi</taxon>
        <taxon>Mammalia</taxon>
        <taxon>Eutheria</taxon>
        <taxon>Laurasiatheria</taxon>
        <taxon>Chiroptera</taxon>
        <taxon>Yangochiroptera</taxon>
        <taxon>Vespertilionidae</taxon>
        <taxon>Cnephaeus</taxon>
    </lineage>
</organism>
<feature type="region of interest" description="Disordered" evidence="1">
    <location>
        <begin position="53"/>
        <end position="82"/>
    </location>
</feature>
<dbReference type="Proteomes" id="UP001177744">
    <property type="component" value="Unassembled WGS sequence"/>
</dbReference>